<dbReference type="SUPFAM" id="SSF56935">
    <property type="entry name" value="Porins"/>
    <property type="match status" value="1"/>
</dbReference>
<organism evidence="10 11">
    <name type="scientific">Woeseia oceani</name>
    <dbReference type="NCBI Taxonomy" id="1548547"/>
    <lineage>
        <taxon>Bacteria</taxon>
        <taxon>Pseudomonadati</taxon>
        <taxon>Pseudomonadota</taxon>
        <taxon>Gammaproteobacteria</taxon>
        <taxon>Woeseiales</taxon>
        <taxon>Woeseiaceae</taxon>
        <taxon>Woeseia</taxon>
    </lineage>
</organism>
<protein>
    <recommendedName>
        <fullName evidence="9">TonB-dependent receptor-like beta-barrel domain-containing protein</fullName>
    </recommendedName>
</protein>
<dbReference type="STRING" id="1548547.BA177_13770"/>
<dbReference type="KEGG" id="woc:BA177_13770"/>
<comment type="subcellular location">
    <subcellularLocation>
        <location evidence="1 8">Cell outer membrane</location>
        <topology evidence="1 8">Multi-pass membrane protein</topology>
    </subcellularLocation>
</comment>
<evidence type="ECO:0000256" key="4">
    <source>
        <dbReference type="ARBA" id="ARBA00022692"/>
    </source>
</evidence>
<comment type="similarity">
    <text evidence="8">Belongs to the TonB-dependent receptor family.</text>
</comment>
<proteinExistence type="inferred from homology"/>
<evidence type="ECO:0000313" key="10">
    <source>
        <dbReference type="EMBL" id="ANO52120.1"/>
    </source>
</evidence>
<evidence type="ECO:0000256" key="6">
    <source>
        <dbReference type="ARBA" id="ARBA00023136"/>
    </source>
</evidence>
<evidence type="ECO:0000313" key="11">
    <source>
        <dbReference type="Proteomes" id="UP000092695"/>
    </source>
</evidence>
<sequence>MLADPEQAAASAVSGHFQVDVETWRLASKTSWQIDERQRLDVGFSVEEQSLFHPIVDRVMVDFDGPGPAEPVEVFSLLIATEQRDHGTALRYNYTGDRHDIVAGVNYARSSVEGGNYRNLGGQINGLSTVVDNSATLLEAFVMDRWKLSEQLTLVLAAQAVSADREVRNTDVASAVLTNPQDSYDGINPRIGIVYTVSDGVSLYANVSRLFEPPTNYQLQDNVSGGDATLKAMKGAAVEVGTRGTREFGSDDRWNWDVSIYHATIDDEILSVEDPAAPGTSLATNIDKTLHSGLEAMVAGEFGLGESGRHYLAPLVSLTVNEFSFEGDAVYGANQLPAAPDYVLRGEMMYRNDRGFQVGPTFERVGKRYADFANTYTIDSYALMGLRAACSGERFSVNATVNNVFDENYVANHSVRNIAAESDAILNPGTPVSAYVGVRWLLR</sequence>
<dbReference type="GO" id="GO:0044718">
    <property type="term" value="P:siderophore transmembrane transport"/>
    <property type="evidence" value="ECO:0007669"/>
    <property type="project" value="TreeGrafter"/>
</dbReference>
<evidence type="ECO:0000256" key="5">
    <source>
        <dbReference type="ARBA" id="ARBA00023077"/>
    </source>
</evidence>
<evidence type="ECO:0000259" key="9">
    <source>
        <dbReference type="Pfam" id="PF00593"/>
    </source>
</evidence>
<dbReference type="InterPro" id="IPR036942">
    <property type="entry name" value="Beta-barrel_TonB_sf"/>
</dbReference>
<dbReference type="Proteomes" id="UP000092695">
    <property type="component" value="Chromosome"/>
</dbReference>
<keyword evidence="2 8" id="KW-0813">Transport</keyword>
<keyword evidence="3 8" id="KW-1134">Transmembrane beta strand</keyword>
<gene>
    <name evidence="10" type="ORF">BA177_13770</name>
</gene>
<evidence type="ECO:0000256" key="1">
    <source>
        <dbReference type="ARBA" id="ARBA00004571"/>
    </source>
</evidence>
<dbReference type="PANTHER" id="PTHR30069">
    <property type="entry name" value="TONB-DEPENDENT OUTER MEMBRANE RECEPTOR"/>
    <property type="match status" value="1"/>
</dbReference>
<dbReference type="AlphaFoldDB" id="A0A193LHY1"/>
<dbReference type="EMBL" id="CP016268">
    <property type="protein sequence ID" value="ANO52120.1"/>
    <property type="molecule type" value="Genomic_DNA"/>
</dbReference>
<evidence type="ECO:0000256" key="3">
    <source>
        <dbReference type="ARBA" id="ARBA00022452"/>
    </source>
</evidence>
<dbReference type="GO" id="GO:0009279">
    <property type="term" value="C:cell outer membrane"/>
    <property type="evidence" value="ECO:0007669"/>
    <property type="project" value="UniProtKB-SubCell"/>
</dbReference>
<dbReference type="InterPro" id="IPR039426">
    <property type="entry name" value="TonB-dep_rcpt-like"/>
</dbReference>
<evidence type="ECO:0000256" key="2">
    <source>
        <dbReference type="ARBA" id="ARBA00022448"/>
    </source>
</evidence>
<evidence type="ECO:0000256" key="7">
    <source>
        <dbReference type="ARBA" id="ARBA00023237"/>
    </source>
</evidence>
<keyword evidence="4 8" id="KW-0812">Transmembrane</keyword>
<name>A0A193LHY1_9GAMM</name>
<keyword evidence="6 8" id="KW-0472">Membrane</keyword>
<evidence type="ECO:0000256" key="8">
    <source>
        <dbReference type="PROSITE-ProRule" id="PRU01360"/>
    </source>
</evidence>
<dbReference type="PROSITE" id="PS52016">
    <property type="entry name" value="TONB_DEPENDENT_REC_3"/>
    <property type="match status" value="1"/>
</dbReference>
<dbReference type="GO" id="GO:0015344">
    <property type="term" value="F:siderophore uptake transmembrane transporter activity"/>
    <property type="evidence" value="ECO:0007669"/>
    <property type="project" value="TreeGrafter"/>
</dbReference>
<dbReference type="InterPro" id="IPR000531">
    <property type="entry name" value="Beta-barrel_TonB"/>
</dbReference>
<dbReference type="PANTHER" id="PTHR30069:SF39">
    <property type="entry name" value="BLL6183 PROTEIN"/>
    <property type="match status" value="1"/>
</dbReference>
<keyword evidence="11" id="KW-1185">Reference proteome</keyword>
<dbReference type="Gene3D" id="2.40.170.20">
    <property type="entry name" value="TonB-dependent receptor, beta-barrel domain"/>
    <property type="match status" value="1"/>
</dbReference>
<feature type="domain" description="TonB-dependent receptor-like beta-barrel" evidence="9">
    <location>
        <begin position="84"/>
        <end position="404"/>
    </location>
</feature>
<keyword evidence="7 8" id="KW-0998">Cell outer membrane</keyword>
<reference evidence="10 11" key="1">
    <citation type="submission" date="2016-06" db="EMBL/GenBank/DDBJ databases">
        <title>Complete genome sequence of a deep-branching marine Gamma Proteobacterium Woeseia oceani type strain XK5.</title>
        <authorList>
            <person name="Mu D."/>
            <person name="Du Z."/>
        </authorList>
    </citation>
    <scope>NUCLEOTIDE SEQUENCE [LARGE SCALE GENOMIC DNA]</scope>
    <source>
        <strain evidence="10 11">XK5</strain>
    </source>
</reference>
<dbReference type="Pfam" id="PF00593">
    <property type="entry name" value="TonB_dep_Rec_b-barrel"/>
    <property type="match status" value="1"/>
</dbReference>
<keyword evidence="5" id="KW-0798">TonB box</keyword>
<accession>A0A193LHY1</accession>